<reference evidence="14 15" key="1">
    <citation type="submission" date="2016-10" db="EMBL/GenBank/DDBJ databases">
        <authorList>
            <person name="de Groot N.N."/>
        </authorList>
    </citation>
    <scope>NUCLEOTIDE SEQUENCE [LARGE SCALE GENOMIC DNA]</scope>
    <source>
        <strain evidence="14 15">CGMCC 1.6133</strain>
    </source>
</reference>
<keyword evidence="14" id="KW-0969">Cilium</keyword>
<dbReference type="OrthoDB" id="289937at2"/>
<evidence type="ECO:0000256" key="12">
    <source>
        <dbReference type="SAM" id="MobiDB-lite"/>
    </source>
</evidence>
<evidence type="ECO:0000313" key="14">
    <source>
        <dbReference type="EMBL" id="SDJ35814.1"/>
    </source>
</evidence>
<dbReference type="NCBIfam" id="TIGR02541">
    <property type="entry name" value="flagell_FlgJ"/>
    <property type="match status" value="1"/>
</dbReference>
<dbReference type="GO" id="GO:0004040">
    <property type="term" value="F:amidase activity"/>
    <property type="evidence" value="ECO:0007669"/>
    <property type="project" value="InterPro"/>
</dbReference>
<comment type="similarity">
    <text evidence="3">In the N-terminal section; belongs to the FlgJ family.</text>
</comment>
<keyword evidence="14" id="KW-0282">Flagellum</keyword>
<dbReference type="InterPro" id="IPR002901">
    <property type="entry name" value="MGlyc_endo_b_GlcNAc-like_dom"/>
</dbReference>
<name>A0A1G8T2V5_9GAMM</name>
<feature type="compositionally biased region" description="Low complexity" evidence="12">
    <location>
        <begin position="178"/>
        <end position="192"/>
    </location>
</feature>
<dbReference type="InterPro" id="IPR019301">
    <property type="entry name" value="Flagellar_prot_FlgJ_N"/>
</dbReference>
<keyword evidence="6" id="KW-0574">Periplasm</keyword>
<feature type="region of interest" description="Disordered" evidence="12">
    <location>
        <begin position="178"/>
        <end position="198"/>
    </location>
</feature>
<comment type="function">
    <text evidence="1">Flagellum-specific muramidase which hydrolyzes the peptidoglycan layer to assemble the rod structure in the periplasmic space.</text>
</comment>
<dbReference type="GO" id="GO:0071973">
    <property type="term" value="P:bacterial-type flagellum-dependent cell motility"/>
    <property type="evidence" value="ECO:0007669"/>
    <property type="project" value="TreeGrafter"/>
</dbReference>
<dbReference type="Proteomes" id="UP000198525">
    <property type="component" value="Unassembled WGS sequence"/>
</dbReference>
<evidence type="ECO:0000256" key="2">
    <source>
        <dbReference type="ARBA" id="ARBA00004418"/>
    </source>
</evidence>
<feature type="domain" description="Mannosyl-glycoprotein endo-beta-N-acetylglucosamidase-like" evidence="13">
    <location>
        <begin position="190"/>
        <end position="353"/>
    </location>
</feature>
<feature type="region of interest" description="Disordered" evidence="12">
    <location>
        <begin position="130"/>
        <end position="156"/>
    </location>
</feature>
<evidence type="ECO:0000256" key="3">
    <source>
        <dbReference type="ARBA" id="ARBA00006880"/>
    </source>
</evidence>
<keyword evidence="7" id="KW-1005">Bacterial flagellum biogenesis</keyword>
<dbReference type="GO" id="GO:0071555">
    <property type="term" value="P:cell wall organization"/>
    <property type="evidence" value="ECO:0007669"/>
    <property type="project" value="UniProtKB-KW"/>
</dbReference>
<dbReference type="Pfam" id="PF01832">
    <property type="entry name" value="Glucosaminidase"/>
    <property type="match status" value="1"/>
</dbReference>
<comment type="subcellular location">
    <subcellularLocation>
        <location evidence="2">Periplasm</location>
    </subcellularLocation>
</comment>
<evidence type="ECO:0000256" key="10">
    <source>
        <dbReference type="ARBA" id="ARBA00023316"/>
    </source>
</evidence>
<dbReference type="Gene3D" id="2.10.70.40">
    <property type="entry name" value="peptidoglycan hydrolase"/>
    <property type="match status" value="1"/>
</dbReference>
<dbReference type="GO" id="GO:0044780">
    <property type="term" value="P:bacterial-type flagellum assembly"/>
    <property type="evidence" value="ECO:0007669"/>
    <property type="project" value="InterPro"/>
</dbReference>
<evidence type="ECO:0000256" key="8">
    <source>
        <dbReference type="ARBA" id="ARBA00022801"/>
    </source>
</evidence>
<organism evidence="14 15">
    <name type="scientific">Billgrantia gudaonensis</name>
    <dbReference type="NCBI Taxonomy" id="376427"/>
    <lineage>
        <taxon>Bacteria</taxon>
        <taxon>Pseudomonadati</taxon>
        <taxon>Pseudomonadota</taxon>
        <taxon>Gammaproteobacteria</taxon>
        <taxon>Oceanospirillales</taxon>
        <taxon>Halomonadaceae</taxon>
        <taxon>Billgrantia</taxon>
    </lineage>
</organism>
<protein>
    <recommendedName>
        <fullName evidence="5">Peptidoglycan hydrolase FlgJ</fullName>
    </recommendedName>
    <alternativeName>
        <fullName evidence="11">Muramidase FlgJ</fullName>
    </alternativeName>
</protein>
<dbReference type="Pfam" id="PF10135">
    <property type="entry name" value="Rod-binding"/>
    <property type="match status" value="1"/>
</dbReference>
<dbReference type="PANTHER" id="PTHR33308">
    <property type="entry name" value="PEPTIDOGLYCAN HYDROLASE FLGJ"/>
    <property type="match status" value="1"/>
</dbReference>
<keyword evidence="15" id="KW-1185">Reference proteome</keyword>
<evidence type="ECO:0000259" key="13">
    <source>
        <dbReference type="SMART" id="SM00047"/>
    </source>
</evidence>
<evidence type="ECO:0000313" key="15">
    <source>
        <dbReference type="Proteomes" id="UP000198525"/>
    </source>
</evidence>
<dbReference type="InterPro" id="IPR013377">
    <property type="entry name" value="FlgJ"/>
</dbReference>
<proteinExistence type="inferred from homology"/>
<keyword evidence="14" id="KW-0966">Cell projection</keyword>
<keyword evidence="9" id="KW-0326">Glycosidase</keyword>
<accession>A0A1G8T2V5</accession>
<dbReference type="PRINTS" id="PR01002">
    <property type="entry name" value="FLGFLGJ"/>
</dbReference>
<dbReference type="InterPro" id="IPR051056">
    <property type="entry name" value="Glycosyl_Hydrolase_73"/>
</dbReference>
<dbReference type="GO" id="GO:0016798">
    <property type="term" value="F:hydrolase activity, acting on glycosyl bonds"/>
    <property type="evidence" value="ECO:0007669"/>
    <property type="project" value="UniProtKB-KW"/>
</dbReference>
<dbReference type="RefSeq" id="WP_089684400.1">
    <property type="nucleotide sequence ID" value="NZ_FNES01000004.1"/>
</dbReference>
<dbReference type="PANTHER" id="PTHR33308:SF9">
    <property type="entry name" value="PEPTIDOGLYCAN HYDROLASE FLGJ"/>
    <property type="match status" value="1"/>
</dbReference>
<dbReference type="GO" id="GO:0042597">
    <property type="term" value="C:periplasmic space"/>
    <property type="evidence" value="ECO:0007669"/>
    <property type="project" value="UniProtKB-SubCell"/>
</dbReference>
<evidence type="ECO:0000256" key="4">
    <source>
        <dbReference type="ARBA" id="ARBA00007974"/>
    </source>
</evidence>
<evidence type="ECO:0000256" key="6">
    <source>
        <dbReference type="ARBA" id="ARBA00022764"/>
    </source>
</evidence>
<dbReference type="Gene3D" id="1.10.530.10">
    <property type="match status" value="1"/>
</dbReference>
<evidence type="ECO:0000256" key="1">
    <source>
        <dbReference type="ARBA" id="ARBA00002954"/>
    </source>
</evidence>
<gene>
    <name evidence="14" type="ORF">SAMN04487954_104178</name>
</gene>
<dbReference type="STRING" id="376427.SAMN04487954_104178"/>
<dbReference type="EMBL" id="FNES01000004">
    <property type="protein sequence ID" value="SDJ35814.1"/>
    <property type="molecule type" value="Genomic_DNA"/>
</dbReference>
<keyword evidence="8" id="KW-0378">Hydrolase</keyword>
<dbReference type="AlphaFoldDB" id="A0A1G8T2V5"/>
<evidence type="ECO:0000256" key="7">
    <source>
        <dbReference type="ARBA" id="ARBA00022795"/>
    </source>
</evidence>
<dbReference type="SMART" id="SM00047">
    <property type="entry name" value="LYZ2"/>
    <property type="match status" value="1"/>
</dbReference>
<evidence type="ECO:0000256" key="9">
    <source>
        <dbReference type="ARBA" id="ARBA00023295"/>
    </source>
</evidence>
<evidence type="ECO:0000256" key="11">
    <source>
        <dbReference type="ARBA" id="ARBA00030835"/>
    </source>
</evidence>
<evidence type="ECO:0000256" key="5">
    <source>
        <dbReference type="ARBA" id="ARBA00013433"/>
    </source>
</evidence>
<keyword evidence="10" id="KW-0961">Cell wall biogenesis/degradation</keyword>
<sequence>MSIQNTSGQFALDMQGLQRLKHTAKQDAGAGLQEAAKQFEAMFLQMMVKSMRDAVPSSDLTSSKQTEFYQSMLDQQWAQTMSERGVGLADHLVEQLQSRGLVPPSHAEGDRADIDALVAGIPRGTPRVLENAIQPDSSTPEAKGDASSSAVDDSPSHFLDALDAQRGGFMNAIQTESTVAASAPSATSASTAEPDDHRRRFTERLVEPAQVASRRTGVPAELILAQAALETGWGRHEIPTASGGNSHNLFGIKAGSSWNGQTTEITTHEYVDGRRTRVTDAFRVYDSFEEAFTDYAGLIGDNPRYASVTQAGSPEQAARALQSSGYATDPAYADKLVAIMGQLRDAAGTALADAGTGNGNDLSLAQSLYRGTP</sequence>
<comment type="similarity">
    <text evidence="4">In the C-terminal section; belongs to the glycosyl hydrolase 73 family.</text>
</comment>